<evidence type="ECO:0000313" key="8">
    <source>
        <dbReference type="Proteomes" id="UP000050509"/>
    </source>
</evidence>
<dbReference type="PANTHER" id="PTHR40277:SF1">
    <property type="entry name" value="BLL5419 PROTEIN"/>
    <property type="match status" value="1"/>
</dbReference>
<accession>A0A0P9D9B5</accession>
<dbReference type="AlphaFoldDB" id="A0A0P9D9B5"/>
<keyword evidence="8" id="KW-1185">Reference proteome</keyword>
<dbReference type="InterPro" id="IPR022791">
    <property type="entry name" value="L-PG_synthase/AglD"/>
</dbReference>
<feature type="transmembrane region" description="Helical" evidence="6">
    <location>
        <begin position="156"/>
        <end position="176"/>
    </location>
</feature>
<evidence type="ECO:0000256" key="4">
    <source>
        <dbReference type="ARBA" id="ARBA00022989"/>
    </source>
</evidence>
<feature type="transmembrane region" description="Helical" evidence="6">
    <location>
        <begin position="254"/>
        <end position="271"/>
    </location>
</feature>
<evidence type="ECO:0008006" key="9">
    <source>
        <dbReference type="Google" id="ProtNLM"/>
    </source>
</evidence>
<dbReference type="GO" id="GO:0005886">
    <property type="term" value="C:plasma membrane"/>
    <property type="evidence" value="ECO:0007669"/>
    <property type="project" value="UniProtKB-SubCell"/>
</dbReference>
<keyword evidence="4 6" id="KW-1133">Transmembrane helix</keyword>
<dbReference type="EMBL" id="LJCR01000074">
    <property type="protein sequence ID" value="KPV54324.1"/>
    <property type="molecule type" value="Genomic_DNA"/>
</dbReference>
<gene>
    <name evidence="7" type="ORF">SE17_04475</name>
</gene>
<evidence type="ECO:0000256" key="1">
    <source>
        <dbReference type="ARBA" id="ARBA00004651"/>
    </source>
</evidence>
<dbReference type="Proteomes" id="UP000050509">
    <property type="component" value="Unassembled WGS sequence"/>
</dbReference>
<keyword evidence="5 6" id="KW-0472">Membrane</keyword>
<feature type="transmembrane region" description="Helical" evidence="6">
    <location>
        <begin position="303"/>
        <end position="329"/>
    </location>
</feature>
<comment type="caution">
    <text evidence="7">The sequence shown here is derived from an EMBL/GenBank/DDBJ whole genome shotgun (WGS) entry which is preliminary data.</text>
</comment>
<evidence type="ECO:0000256" key="6">
    <source>
        <dbReference type="SAM" id="Phobius"/>
    </source>
</evidence>
<name>A0A0P9D9B5_9CHLR</name>
<feature type="transmembrane region" description="Helical" evidence="6">
    <location>
        <begin position="227"/>
        <end position="248"/>
    </location>
</feature>
<evidence type="ECO:0000313" key="7">
    <source>
        <dbReference type="EMBL" id="KPV54324.1"/>
    </source>
</evidence>
<organism evidence="7 8">
    <name type="scientific">Kouleothrix aurantiaca</name>
    <dbReference type="NCBI Taxonomy" id="186479"/>
    <lineage>
        <taxon>Bacteria</taxon>
        <taxon>Bacillati</taxon>
        <taxon>Chloroflexota</taxon>
        <taxon>Chloroflexia</taxon>
        <taxon>Chloroflexales</taxon>
        <taxon>Roseiflexineae</taxon>
        <taxon>Roseiflexaceae</taxon>
        <taxon>Kouleothrix</taxon>
    </lineage>
</organism>
<evidence type="ECO:0000256" key="3">
    <source>
        <dbReference type="ARBA" id="ARBA00022692"/>
    </source>
</evidence>
<dbReference type="Pfam" id="PF03706">
    <property type="entry name" value="LPG_synthase_TM"/>
    <property type="match status" value="1"/>
</dbReference>
<feature type="transmembrane region" description="Helical" evidence="6">
    <location>
        <begin position="131"/>
        <end position="150"/>
    </location>
</feature>
<dbReference type="NCBIfam" id="TIGR00374">
    <property type="entry name" value="flippase-like domain"/>
    <property type="match status" value="1"/>
</dbReference>
<sequence>MAHVIAVLKRPWVRVLLQGLVSLALIAALVFAARSANLLSSFRAISPAAVVLAGGLQTVGFALNSRRWQILLASAGISERLGNLTVLYFIGQFCSLFLPTGTGGDVVRTYEVARRNGRPAEAVLATLQERLLGLGASLLIGVVAVLYYLPLVPLQLRIWVLIIVAAGSVAIALLLYPRLLFALANWVWHAYGQRPLLKRLVQHRFVQRVIAVLRPIGELPPLPLARLLLLLCMALAAVLMGIGMYYVIGQSMGLTVGLMSFCLAVPLVWIVRMAPVSLNGIGVGEGSFVFLMSLFGIPASQSLALALAVLAVMSAAALAGGVLLAWRVARGSWGVARRIPNEPATGVAHEHR</sequence>
<protein>
    <recommendedName>
        <fullName evidence="9">Lysylphosphatidylglycerol synthetase</fullName>
    </recommendedName>
</protein>
<feature type="transmembrane region" description="Helical" evidence="6">
    <location>
        <begin position="42"/>
        <end position="63"/>
    </location>
</feature>
<reference evidence="7 8" key="1">
    <citation type="submission" date="2015-09" db="EMBL/GenBank/DDBJ databases">
        <title>Draft genome sequence of Kouleothrix aurantiaca JCM 19913.</title>
        <authorList>
            <person name="Hemp J."/>
        </authorList>
    </citation>
    <scope>NUCLEOTIDE SEQUENCE [LARGE SCALE GENOMIC DNA]</scope>
    <source>
        <strain evidence="7 8">COM-B</strain>
    </source>
</reference>
<comment type="subcellular location">
    <subcellularLocation>
        <location evidence="1">Cell membrane</location>
        <topology evidence="1">Multi-pass membrane protein</topology>
    </subcellularLocation>
</comment>
<proteinExistence type="predicted"/>
<evidence type="ECO:0000256" key="2">
    <source>
        <dbReference type="ARBA" id="ARBA00022475"/>
    </source>
</evidence>
<evidence type="ECO:0000256" key="5">
    <source>
        <dbReference type="ARBA" id="ARBA00023136"/>
    </source>
</evidence>
<keyword evidence="2" id="KW-1003">Cell membrane</keyword>
<feature type="transmembrane region" description="Helical" evidence="6">
    <location>
        <begin position="278"/>
        <end position="297"/>
    </location>
</feature>
<dbReference type="PANTHER" id="PTHR40277">
    <property type="entry name" value="BLL5419 PROTEIN"/>
    <property type="match status" value="1"/>
</dbReference>
<keyword evidence="3 6" id="KW-0812">Transmembrane</keyword>